<accession>A0AAP9IHA6</accession>
<evidence type="ECO:0000313" key="1">
    <source>
        <dbReference type="EMBL" id="MFJ5323596.1"/>
    </source>
</evidence>
<name>A0AAP9IHA6_9GAMM</name>
<reference evidence="2" key="2">
    <citation type="journal article" date="2022" name="Plant Pathol J">
        <title>Comparative Genomic Analysis of Pathogenic Factors of Pectobacterium Species Isolated in South Korea Using Whole-Genome Sequencing.</title>
        <authorList>
            <person name="Jee S."/>
            <person name="Kang I.J."/>
            <person name="Bak G."/>
            <person name="Kang S."/>
            <person name="Lee J."/>
            <person name="Heu S."/>
            <person name="Hwang I."/>
        </authorList>
    </citation>
    <scope>NUCLEOTIDE SEQUENCE</scope>
    <source>
        <strain evidence="2">PZ1</strain>
    </source>
</reference>
<evidence type="ECO:0000313" key="4">
    <source>
        <dbReference type="Proteomes" id="UP001617714"/>
    </source>
</evidence>
<organism evidence="2 3">
    <name type="scientific">Pectobacterium parvum</name>
    <dbReference type="NCBI Taxonomy" id="2778550"/>
    <lineage>
        <taxon>Bacteria</taxon>
        <taxon>Pseudomonadati</taxon>
        <taxon>Pseudomonadota</taxon>
        <taxon>Gammaproteobacteria</taxon>
        <taxon>Enterobacterales</taxon>
        <taxon>Pectobacteriaceae</taxon>
        <taxon>Pectobacterium</taxon>
    </lineage>
</organism>
<reference evidence="1 4" key="3">
    <citation type="submission" date="2024-10" db="EMBL/GenBank/DDBJ databases">
        <authorList>
            <person name="Lu C.-H."/>
        </authorList>
    </citation>
    <scope>NUCLEOTIDE SEQUENCE [LARGE SCALE GENOMIC DNA]</scope>
    <source>
        <strain evidence="1 4">22QBSP01-2</strain>
    </source>
</reference>
<sequence>MFREKTLKNKITGSTINVKNIDADFCIVLKEKSLVKEIEKNSNLAGLANINEQKNSNTRLWSIGMAVSAISNSDLGKNRFYVDRKVKEKADEICDKNPRDGNVKDVNFDRAINKRGEEYIRSFLNAKTDVDSTNYATGLRAASDLVEYPNDLALRKHFGFLWEQRLAKLSNSRD</sequence>
<protein>
    <submittedName>
        <fullName evidence="2">Uncharacterized protein</fullName>
    </submittedName>
</protein>
<dbReference type="GeneID" id="90769861"/>
<reference evidence="3" key="1">
    <citation type="submission" date="2019-11" db="EMBL/GenBank/DDBJ databases">
        <authorList>
            <person name="Jee S."/>
        </authorList>
    </citation>
    <scope>NUCLEOTIDE SEQUENCE [LARGE SCALE GENOMIC DNA]</scope>
    <source>
        <strain evidence="3">PZ1</strain>
    </source>
</reference>
<evidence type="ECO:0000313" key="3">
    <source>
        <dbReference type="Proteomes" id="UP000464054"/>
    </source>
</evidence>
<dbReference type="EMBL" id="CP046377">
    <property type="protein sequence ID" value="QHQ24333.1"/>
    <property type="molecule type" value="Genomic_DNA"/>
</dbReference>
<dbReference type="Proteomes" id="UP000464054">
    <property type="component" value="Chromosome"/>
</dbReference>
<evidence type="ECO:0000313" key="2">
    <source>
        <dbReference type="EMBL" id="QHQ24333.1"/>
    </source>
</evidence>
<dbReference type="EMBL" id="JBIXKD010000029">
    <property type="protein sequence ID" value="MFJ5323596.1"/>
    <property type="molecule type" value="Genomic_DNA"/>
</dbReference>
<dbReference type="AlphaFoldDB" id="A0AAP9IHA6"/>
<dbReference type="Proteomes" id="UP001617714">
    <property type="component" value="Unassembled WGS sequence"/>
</dbReference>
<gene>
    <name evidence="1" type="ORF">ACIPSN_20035</name>
    <name evidence="2" type="ORF">GMX10_09810</name>
</gene>
<proteinExistence type="predicted"/>
<keyword evidence="4" id="KW-1185">Reference proteome</keyword>
<dbReference type="RefSeq" id="WP_052012104.1">
    <property type="nucleotide sequence ID" value="NZ_CP046377.1"/>
</dbReference>